<evidence type="ECO:0000313" key="3">
    <source>
        <dbReference type="Proteomes" id="UP000037716"/>
    </source>
</evidence>
<dbReference type="STRING" id="1300348.I602_1334"/>
<comment type="caution">
    <text evidence="1">The sequence shown here is derived from an EMBL/GenBank/DDBJ whole genome shotgun (WGS) entry which is preliminary data.</text>
</comment>
<dbReference type="RefSeq" id="WP_053973924.1">
    <property type="nucleotide sequence ID" value="NZ_FNUE01000001.1"/>
</dbReference>
<dbReference type="PATRIC" id="fig|1300348.6.peg.1333"/>
<evidence type="ECO:0000313" key="2">
    <source>
        <dbReference type="EMBL" id="SEE03395.1"/>
    </source>
</evidence>
<dbReference type="Proteomes" id="UP000183071">
    <property type="component" value="Unassembled WGS sequence"/>
</dbReference>
<dbReference type="AlphaFoldDB" id="A0A0N0UNJ1"/>
<protein>
    <submittedName>
        <fullName evidence="1">Uncharacterized protein</fullName>
    </submittedName>
</protein>
<sequence>MKRKSVFIIPVIKEDPGVFSSVFKTFKNIYFCDVLFVVSPKNKCKETFKELIGSYKNLHLLITEKNYNRAVLFKKGLYHFNTFLNNNDDGYKYVISIRKFDNSYLDVILDGMMEIQKSNFDVLYCLVENEKLPLRLSNVNKGIKKSVLDTFRSQSFIATANFVNNIYANPFNKIITFYYLLRNAKFKPKYTY</sequence>
<dbReference type="EMBL" id="LGBR01000001">
    <property type="protein sequence ID" value="KOY51774.1"/>
    <property type="molecule type" value="Genomic_DNA"/>
</dbReference>
<proteinExistence type="predicted"/>
<dbReference type="EMBL" id="FNUE01000001">
    <property type="protein sequence ID" value="SEE03395.1"/>
    <property type="molecule type" value="Genomic_DNA"/>
</dbReference>
<evidence type="ECO:0000313" key="1">
    <source>
        <dbReference type="EMBL" id="KOY51774.1"/>
    </source>
</evidence>
<reference evidence="1 3" key="1">
    <citation type="submission" date="2015-07" db="EMBL/GenBank/DDBJ databases">
        <title>Genome of Polaribacter dokdonenesis DSW-5, isolated from seawater off Dokdo in Korea.</title>
        <authorList>
            <person name="Yoon K."/>
            <person name="Song J.Y."/>
            <person name="Kim J.F."/>
        </authorList>
    </citation>
    <scope>NUCLEOTIDE SEQUENCE [LARGE SCALE GENOMIC DNA]</scope>
    <source>
        <strain evidence="1 3">DSW-5</strain>
    </source>
</reference>
<accession>A0A0N0UNJ1</accession>
<gene>
    <name evidence="1" type="ORF">I602_1334</name>
    <name evidence="2" type="ORF">SAMN05444353_0436</name>
</gene>
<reference evidence="2 4" key="2">
    <citation type="submission" date="2016-10" db="EMBL/GenBank/DDBJ databases">
        <authorList>
            <person name="Varghese N."/>
            <person name="Submissions S."/>
        </authorList>
    </citation>
    <scope>NUCLEOTIDE SEQUENCE [LARGE SCALE GENOMIC DNA]</scope>
    <source>
        <strain evidence="2 4">DSW-5</strain>
    </source>
</reference>
<organism evidence="1 3">
    <name type="scientific">Polaribacter dokdonensis DSW-5</name>
    <dbReference type="NCBI Taxonomy" id="1300348"/>
    <lineage>
        <taxon>Bacteria</taxon>
        <taxon>Pseudomonadati</taxon>
        <taxon>Bacteroidota</taxon>
        <taxon>Flavobacteriia</taxon>
        <taxon>Flavobacteriales</taxon>
        <taxon>Flavobacteriaceae</taxon>
    </lineage>
</organism>
<evidence type="ECO:0000313" key="4">
    <source>
        <dbReference type="Proteomes" id="UP000183071"/>
    </source>
</evidence>
<dbReference type="Proteomes" id="UP000037716">
    <property type="component" value="Unassembled WGS sequence"/>
</dbReference>
<keyword evidence="4" id="KW-1185">Reference proteome</keyword>
<name>A0A0N0UNJ1_9FLAO</name>